<dbReference type="AlphaFoldDB" id="A0A5B7DQA8"/>
<comment type="caution">
    <text evidence="1">The sequence shown here is derived from an EMBL/GenBank/DDBJ whole genome shotgun (WGS) entry which is preliminary data.</text>
</comment>
<dbReference type="Proteomes" id="UP000324222">
    <property type="component" value="Unassembled WGS sequence"/>
</dbReference>
<name>A0A5B7DQA8_PORTR</name>
<evidence type="ECO:0000313" key="1">
    <source>
        <dbReference type="EMBL" id="MPC23832.1"/>
    </source>
</evidence>
<organism evidence="1 2">
    <name type="scientific">Portunus trituberculatus</name>
    <name type="common">Swimming crab</name>
    <name type="synonym">Neptunus trituberculatus</name>
    <dbReference type="NCBI Taxonomy" id="210409"/>
    <lineage>
        <taxon>Eukaryota</taxon>
        <taxon>Metazoa</taxon>
        <taxon>Ecdysozoa</taxon>
        <taxon>Arthropoda</taxon>
        <taxon>Crustacea</taxon>
        <taxon>Multicrustacea</taxon>
        <taxon>Malacostraca</taxon>
        <taxon>Eumalacostraca</taxon>
        <taxon>Eucarida</taxon>
        <taxon>Decapoda</taxon>
        <taxon>Pleocyemata</taxon>
        <taxon>Brachyura</taxon>
        <taxon>Eubrachyura</taxon>
        <taxon>Portunoidea</taxon>
        <taxon>Portunidae</taxon>
        <taxon>Portuninae</taxon>
        <taxon>Portunus</taxon>
    </lineage>
</organism>
<proteinExistence type="predicted"/>
<gene>
    <name evidence="1" type="ORF">E2C01_016900</name>
</gene>
<protein>
    <submittedName>
        <fullName evidence="1">Uncharacterized protein</fullName>
    </submittedName>
</protein>
<keyword evidence="2" id="KW-1185">Reference proteome</keyword>
<dbReference type="EMBL" id="VSRR010001258">
    <property type="protein sequence ID" value="MPC23832.1"/>
    <property type="molecule type" value="Genomic_DNA"/>
</dbReference>
<reference evidence="1 2" key="1">
    <citation type="submission" date="2019-05" db="EMBL/GenBank/DDBJ databases">
        <title>Another draft genome of Portunus trituberculatus and its Hox gene families provides insights of decapod evolution.</title>
        <authorList>
            <person name="Jeong J.-H."/>
            <person name="Song I."/>
            <person name="Kim S."/>
            <person name="Choi T."/>
            <person name="Kim D."/>
            <person name="Ryu S."/>
            <person name="Kim W."/>
        </authorList>
    </citation>
    <scope>NUCLEOTIDE SEQUENCE [LARGE SCALE GENOMIC DNA]</scope>
    <source>
        <tissue evidence="1">Muscle</tissue>
    </source>
</reference>
<accession>A0A5B7DQA8</accession>
<evidence type="ECO:0000313" key="2">
    <source>
        <dbReference type="Proteomes" id="UP000324222"/>
    </source>
</evidence>
<sequence>MNSRRGGRRDEGGGVANACMIESRRGVMRVRAAGGSGWEVGELFSLTGKRAHCFAALSECGGGVTRNGPREIIAE</sequence>